<evidence type="ECO:0000313" key="6">
    <source>
        <dbReference type="Proteomes" id="UP000317638"/>
    </source>
</evidence>
<gene>
    <name evidence="4" type="primary">aat</name>
    <name evidence="5" type="ORF">FOJ82_09205</name>
</gene>
<comment type="catalytic activity">
    <reaction evidence="4">
        <text>N-terminal L-arginyl-[protein] + L-leucyl-tRNA(Leu) = N-terminal L-leucyl-L-arginyl-[protein] + tRNA(Leu) + H(+)</text>
        <dbReference type="Rhea" id="RHEA:50416"/>
        <dbReference type="Rhea" id="RHEA-COMP:9613"/>
        <dbReference type="Rhea" id="RHEA-COMP:9622"/>
        <dbReference type="Rhea" id="RHEA-COMP:12672"/>
        <dbReference type="Rhea" id="RHEA-COMP:12673"/>
        <dbReference type="ChEBI" id="CHEBI:15378"/>
        <dbReference type="ChEBI" id="CHEBI:64719"/>
        <dbReference type="ChEBI" id="CHEBI:78442"/>
        <dbReference type="ChEBI" id="CHEBI:78494"/>
        <dbReference type="ChEBI" id="CHEBI:133044"/>
        <dbReference type="EC" id="2.3.2.6"/>
    </reaction>
</comment>
<keyword evidence="3 4" id="KW-0012">Acyltransferase</keyword>
<comment type="catalytic activity">
    <reaction evidence="4">
        <text>L-phenylalanyl-tRNA(Phe) + an N-terminal L-alpha-aminoacyl-[protein] = an N-terminal L-phenylalanyl-L-alpha-aminoacyl-[protein] + tRNA(Phe)</text>
        <dbReference type="Rhea" id="RHEA:43632"/>
        <dbReference type="Rhea" id="RHEA-COMP:9668"/>
        <dbReference type="Rhea" id="RHEA-COMP:9699"/>
        <dbReference type="Rhea" id="RHEA-COMP:10636"/>
        <dbReference type="Rhea" id="RHEA-COMP:10637"/>
        <dbReference type="ChEBI" id="CHEBI:78442"/>
        <dbReference type="ChEBI" id="CHEBI:78531"/>
        <dbReference type="ChEBI" id="CHEBI:78597"/>
        <dbReference type="ChEBI" id="CHEBI:83561"/>
        <dbReference type="EC" id="2.3.2.6"/>
    </reaction>
</comment>
<dbReference type="RefSeq" id="WP_143938186.1">
    <property type="nucleotide sequence ID" value="NZ_VKKG01000003.1"/>
</dbReference>
<name>A0A553K0H7_9ACTN</name>
<dbReference type="SUPFAM" id="SSF55729">
    <property type="entry name" value="Acyl-CoA N-acyltransferases (Nat)"/>
    <property type="match status" value="1"/>
</dbReference>
<comment type="catalytic activity">
    <reaction evidence="4">
        <text>N-terminal L-lysyl-[protein] + L-leucyl-tRNA(Leu) = N-terminal L-leucyl-L-lysyl-[protein] + tRNA(Leu) + H(+)</text>
        <dbReference type="Rhea" id="RHEA:12340"/>
        <dbReference type="Rhea" id="RHEA-COMP:9613"/>
        <dbReference type="Rhea" id="RHEA-COMP:9622"/>
        <dbReference type="Rhea" id="RHEA-COMP:12670"/>
        <dbReference type="Rhea" id="RHEA-COMP:12671"/>
        <dbReference type="ChEBI" id="CHEBI:15378"/>
        <dbReference type="ChEBI" id="CHEBI:65249"/>
        <dbReference type="ChEBI" id="CHEBI:78442"/>
        <dbReference type="ChEBI" id="CHEBI:78494"/>
        <dbReference type="ChEBI" id="CHEBI:133043"/>
        <dbReference type="EC" id="2.3.2.6"/>
    </reaction>
</comment>
<comment type="similarity">
    <text evidence="4">Belongs to the L/F-transferase family.</text>
</comment>
<dbReference type="Pfam" id="PF03588">
    <property type="entry name" value="Leu_Phe_trans"/>
    <property type="match status" value="1"/>
</dbReference>
<evidence type="ECO:0000256" key="3">
    <source>
        <dbReference type="ARBA" id="ARBA00023315"/>
    </source>
</evidence>
<evidence type="ECO:0000313" key="5">
    <source>
        <dbReference type="EMBL" id="TRY18210.1"/>
    </source>
</evidence>
<dbReference type="Proteomes" id="UP000317638">
    <property type="component" value="Unassembled WGS sequence"/>
</dbReference>
<dbReference type="PANTHER" id="PTHR30098">
    <property type="entry name" value="LEUCYL/PHENYLALANYL-TRNA--PROTEIN TRANSFERASE"/>
    <property type="match status" value="1"/>
</dbReference>
<dbReference type="InterPro" id="IPR016181">
    <property type="entry name" value="Acyl_CoA_acyltransferase"/>
</dbReference>
<dbReference type="OrthoDB" id="9790282at2"/>
<dbReference type="NCBIfam" id="TIGR00667">
    <property type="entry name" value="aat"/>
    <property type="match status" value="1"/>
</dbReference>
<sequence>MLETLFGPPEDWPRQDLIAFSDEFDPGTALLAYRCGVFPMPLGGGGFGGEMGWWSPMQRAQLPPDGVRVTRSLRKSARRYTTTVDLAYREVLARCADPSRPDGWIDSRISTAFTVLHQVGYVHSVETWDAEGRLVGGLYGVHQNGMFAGESMFHDEQHGTDASKVALLRLVHELRRMDVQLLDVQWLTPHLESLGAVVLDRDEYLAQLSESLEEPHNNMWGRGEESRMVGTELLASLGEGPPDARTA</sequence>
<keyword evidence="2 4" id="KW-0808">Transferase</keyword>
<dbReference type="AlphaFoldDB" id="A0A553K0H7"/>
<keyword evidence="1 4" id="KW-0963">Cytoplasm</keyword>
<proteinExistence type="inferred from homology"/>
<dbReference type="PANTHER" id="PTHR30098:SF2">
    <property type="entry name" value="LEUCYL_PHENYLALANYL-TRNA--PROTEIN TRANSFERASE"/>
    <property type="match status" value="1"/>
</dbReference>
<protein>
    <recommendedName>
        <fullName evidence="4">Leucyl/phenylalanyl-tRNA--protein transferase</fullName>
        <ecNumber evidence="4">2.3.2.6</ecNumber>
    </recommendedName>
    <alternativeName>
        <fullName evidence="4">L/F-transferase</fullName>
    </alternativeName>
    <alternativeName>
        <fullName evidence="4">Leucyltransferase</fullName>
    </alternativeName>
    <alternativeName>
        <fullName evidence="4">Phenyalanyltransferase</fullName>
    </alternativeName>
</protein>
<reference evidence="5 6" key="1">
    <citation type="submission" date="2019-07" db="EMBL/GenBank/DDBJ databases">
        <authorList>
            <person name="Zhou L.-Y."/>
        </authorList>
    </citation>
    <scope>NUCLEOTIDE SEQUENCE [LARGE SCALE GENOMIC DNA]</scope>
    <source>
        <strain evidence="5 6">YIM 101269</strain>
    </source>
</reference>
<dbReference type="InterPro" id="IPR042203">
    <property type="entry name" value="Leu/Phe-tRNA_Trfase_C"/>
</dbReference>
<evidence type="ECO:0000256" key="4">
    <source>
        <dbReference type="HAMAP-Rule" id="MF_00688"/>
    </source>
</evidence>
<comment type="subcellular location">
    <subcellularLocation>
        <location evidence="4">Cytoplasm</location>
    </subcellularLocation>
</comment>
<dbReference type="Gene3D" id="3.40.630.70">
    <property type="entry name" value="Leucyl/phenylalanyl-tRNA-protein transferase, C-terminal domain"/>
    <property type="match status" value="1"/>
</dbReference>
<organism evidence="5 6">
    <name type="scientific">Tessaracoccus rhinocerotis</name>
    <dbReference type="NCBI Taxonomy" id="1689449"/>
    <lineage>
        <taxon>Bacteria</taxon>
        <taxon>Bacillati</taxon>
        <taxon>Actinomycetota</taxon>
        <taxon>Actinomycetes</taxon>
        <taxon>Propionibacteriales</taxon>
        <taxon>Propionibacteriaceae</taxon>
        <taxon>Tessaracoccus</taxon>
    </lineage>
</organism>
<dbReference type="InterPro" id="IPR004616">
    <property type="entry name" value="Leu/Phe-tRNA_Trfase"/>
</dbReference>
<dbReference type="GO" id="GO:0005737">
    <property type="term" value="C:cytoplasm"/>
    <property type="evidence" value="ECO:0007669"/>
    <property type="project" value="UniProtKB-SubCell"/>
</dbReference>
<keyword evidence="6" id="KW-1185">Reference proteome</keyword>
<dbReference type="GO" id="GO:0008914">
    <property type="term" value="F:leucyl-tRNA--protein transferase activity"/>
    <property type="evidence" value="ECO:0007669"/>
    <property type="project" value="UniProtKB-UniRule"/>
</dbReference>
<accession>A0A553K0H7</accession>
<dbReference type="HAMAP" id="MF_00688">
    <property type="entry name" value="Leu_Phe_trans"/>
    <property type="match status" value="1"/>
</dbReference>
<dbReference type="EMBL" id="VKKG01000003">
    <property type="protein sequence ID" value="TRY18210.1"/>
    <property type="molecule type" value="Genomic_DNA"/>
</dbReference>
<comment type="function">
    <text evidence="4">Functions in the N-end rule pathway of protein degradation where it conjugates Leu, Phe and, less efficiently, Met from aminoacyl-tRNAs to the N-termini of proteins containing an N-terminal arginine or lysine.</text>
</comment>
<dbReference type="InterPro" id="IPR042221">
    <property type="entry name" value="Leu/Phe-tRNA_Trfase_N"/>
</dbReference>
<evidence type="ECO:0000256" key="2">
    <source>
        <dbReference type="ARBA" id="ARBA00022679"/>
    </source>
</evidence>
<dbReference type="Gene3D" id="3.30.70.3550">
    <property type="entry name" value="Leucyl/phenylalanyl-tRNA-protein transferase, N-terminal domain"/>
    <property type="match status" value="1"/>
</dbReference>
<dbReference type="GO" id="GO:0030163">
    <property type="term" value="P:protein catabolic process"/>
    <property type="evidence" value="ECO:0007669"/>
    <property type="project" value="UniProtKB-UniRule"/>
</dbReference>
<dbReference type="EC" id="2.3.2.6" evidence="4"/>
<evidence type="ECO:0000256" key="1">
    <source>
        <dbReference type="ARBA" id="ARBA00022490"/>
    </source>
</evidence>
<comment type="caution">
    <text evidence="5">The sequence shown here is derived from an EMBL/GenBank/DDBJ whole genome shotgun (WGS) entry which is preliminary data.</text>
</comment>